<dbReference type="AlphaFoldDB" id="W2PBV2"/>
<dbReference type="GeneID" id="20193540"/>
<proteinExistence type="predicted"/>
<dbReference type="PANTHER" id="PTHR43102:SF2">
    <property type="entry name" value="GAF DOMAIN-CONTAINING PROTEIN"/>
    <property type="match status" value="1"/>
</dbReference>
<feature type="non-terminal residue" evidence="2">
    <location>
        <position position="1"/>
    </location>
</feature>
<gene>
    <name evidence="2" type="ORF">PPTG_24941</name>
</gene>
<feature type="compositionally biased region" description="Basic and acidic residues" evidence="1">
    <location>
        <begin position="309"/>
        <end position="331"/>
    </location>
</feature>
<feature type="region of interest" description="Disordered" evidence="1">
    <location>
        <begin position="244"/>
        <end position="331"/>
    </location>
</feature>
<sequence>MLGSRSDRSRPTVASFKSGLKRLTVERSWHDSWGTTKEMSFADSEADQEPQSRVRLGNTQLLQLARDATDKVDFHRLTNRQASLRNWKWKAVANDFTAFSHGDGIEAAQEVLATGEMKASLNELSHILSTNTATDHDMVMRSLYKDYIHGAIVHVVDPSLGASSSSVKKPDMESKLTVKTSAFERSRMFKNHEQWCFLEYYEKMSSADAFTREELESLRASGAAEDYEEREQLLTDCFELTERHAQQKADKTEKKRDAERREAASADIVRSAMEGMRNKRALSSDTDLATPPSTKKKKRSGTDALLGFLEDRASSRNNRDSLKERQLQVEERRLTLEEHRPQQNKDKTDRMLAIMPSEMGLMAQLIERYPNKKLYCLFKS</sequence>
<organism evidence="2 3">
    <name type="scientific">Phytophthora nicotianae (strain INRA-310)</name>
    <name type="common">Phytophthora parasitica</name>
    <dbReference type="NCBI Taxonomy" id="761204"/>
    <lineage>
        <taxon>Eukaryota</taxon>
        <taxon>Sar</taxon>
        <taxon>Stramenopiles</taxon>
        <taxon>Oomycota</taxon>
        <taxon>Peronosporomycetes</taxon>
        <taxon>Peronosporales</taxon>
        <taxon>Peronosporaceae</taxon>
        <taxon>Phytophthora</taxon>
    </lineage>
</organism>
<feature type="compositionally biased region" description="Polar residues" evidence="1">
    <location>
        <begin position="281"/>
        <end position="293"/>
    </location>
</feature>
<dbReference type="Proteomes" id="UP000018817">
    <property type="component" value="Unassembled WGS sequence"/>
</dbReference>
<dbReference type="RefSeq" id="XP_008917230.1">
    <property type="nucleotide sequence ID" value="XM_008918982.1"/>
</dbReference>
<feature type="compositionally biased region" description="Basic and acidic residues" evidence="1">
    <location>
        <begin position="244"/>
        <end position="264"/>
    </location>
</feature>
<evidence type="ECO:0000256" key="1">
    <source>
        <dbReference type="SAM" id="MobiDB-lite"/>
    </source>
</evidence>
<name>W2PBV2_PHYN3</name>
<dbReference type="STRING" id="761204.W2PBV2"/>
<accession>W2PBV2</accession>
<evidence type="ECO:0000313" key="3">
    <source>
        <dbReference type="Proteomes" id="UP000018817"/>
    </source>
</evidence>
<evidence type="ECO:0000313" key="2">
    <source>
        <dbReference type="EMBL" id="ETM97474.1"/>
    </source>
</evidence>
<reference evidence="3" key="1">
    <citation type="submission" date="2011-12" db="EMBL/GenBank/DDBJ databases">
        <authorList>
            <consortium name="The Broad Institute Genome Sequencing Platform"/>
            <person name="Russ C."/>
            <person name="Tyler B."/>
            <person name="Panabieres F."/>
            <person name="Shan W."/>
            <person name="Tripathy S."/>
            <person name="Grunwald N."/>
            <person name="Machado M."/>
            <person name="Young S.K."/>
            <person name="Zeng Q."/>
            <person name="Gargeya S."/>
            <person name="Fitzgerald M."/>
            <person name="Haas B."/>
            <person name="Abouelleil A."/>
            <person name="Alvarado L."/>
            <person name="Arachchi H.M."/>
            <person name="Berlin A."/>
            <person name="Chapman S.B."/>
            <person name="Gearin G."/>
            <person name="Goldberg J."/>
            <person name="Griggs A."/>
            <person name="Gujja S."/>
            <person name="Hansen M."/>
            <person name="Heiman D."/>
            <person name="Howarth C."/>
            <person name="Larimer J."/>
            <person name="Lui A."/>
            <person name="MacDonald P.J.P."/>
            <person name="McCowen C."/>
            <person name="Montmayeur A."/>
            <person name="Murphy C."/>
            <person name="Neiman D."/>
            <person name="Pearson M."/>
            <person name="Priest M."/>
            <person name="Roberts A."/>
            <person name="Saif S."/>
            <person name="Shea T."/>
            <person name="Sisk P."/>
            <person name="Stolte C."/>
            <person name="Sykes S."/>
            <person name="Wortman J."/>
            <person name="Nusbaum C."/>
            <person name="Birren B."/>
        </authorList>
    </citation>
    <scope>NUCLEOTIDE SEQUENCE [LARGE SCALE GENOMIC DNA]</scope>
    <source>
        <strain evidence="3">INRA-310</strain>
    </source>
</reference>
<dbReference type="PANTHER" id="PTHR43102">
    <property type="entry name" value="SLR1143 PROTEIN"/>
    <property type="match status" value="1"/>
</dbReference>
<dbReference type="VEuPathDB" id="FungiDB:PPTG_24941"/>
<reference evidence="2 3" key="2">
    <citation type="submission" date="2013-11" db="EMBL/GenBank/DDBJ databases">
        <title>The Genome Sequence of Phytophthora parasitica INRA-310.</title>
        <authorList>
            <consortium name="The Broad Institute Genomics Platform"/>
            <person name="Russ C."/>
            <person name="Tyler B."/>
            <person name="Panabieres F."/>
            <person name="Shan W."/>
            <person name="Tripathy S."/>
            <person name="Grunwald N."/>
            <person name="Machado M."/>
            <person name="Johnson C.S."/>
            <person name="Arredondo F."/>
            <person name="Hong C."/>
            <person name="Coffey M."/>
            <person name="Young S.K."/>
            <person name="Zeng Q."/>
            <person name="Gargeya S."/>
            <person name="Fitzgerald M."/>
            <person name="Abouelleil A."/>
            <person name="Alvarado L."/>
            <person name="Chapman S.B."/>
            <person name="Gainer-Dewar J."/>
            <person name="Goldberg J."/>
            <person name="Griggs A."/>
            <person name="Gujja S."/>
            <person name="Hansen M."/>
            <person name="Howarth C."/>
            <person name="Imamovic A."/>
            <person name="Ireland A."/>
            <person name="Larimer J."/>
            <person name="McCowan C."/>
            <person name="Murphy C."/>
            <person name="Pearson M."/>
            <person name="Poon T.W."/>
            <person name="Priest M."/>
            <person name="Roberts A."/>
            <person name="Saif S."/>
            <person name="Shea T."/>
            <person name="Sykes S."/>
            <person name="Wortman J."/>
            <person name="Nusbaum C."/>
            <person name="Birren B."/>
        </authorList>
    </citation>
    <scope>NUCLEOTIDE SEQUENCE [LARGE SCALE GENOMIC DNA]</scope>
    <source>
        <strain evidence="2 3">INRA-310</strain>
    </source>
</reference>
<dbReference type="OrthoDB" id="143303at2759"/>
<protein>
    <submittedName>
        <fullName evidence="2">Uncharacterized protein</fullName>
    </submittedName>
</protein>
<dbReference type="EMBL" id="KI669971">
    <property type="protein sequence ID" value="ETM97474.1"/>
    <property type="molecule type" value="Genomic_DNA"/>
</dbReference>